<keyword evidence="1" id="KW-0812">Transmembrane</keyword>
<accession>A0A2P2LB90</accession>
<sequence length="42" mass="4998">MVIQPFMKEVQFFLDMVLLHYHLSFSVIGSLLVLHMFLWASE</sequence>
<name>A0A2P2LB90_RHIMU</name>
<evidence type="ECO:0000256" key="1">
    <source>
        <dbReference type="SAM" id="Phobius"/>
    </source>
</evidence>
<protein>
    <submittedName>
        <fullName evidence="2">Uncharacterized protein</fullName>
    </submittedName>
</protein>
<keyword evidence="1" id="KW-0472">Membrane</keyword>
<evidence type="ECO:0000313" key="2">
    <source>
        <dbReference type="EMBL" id="MBX15229.1"/>
    </source>
</evidence>
<proteinExistence type="predicted"/>
<reference evidence="2" key="1">
    <citation type="submission" date="2018-02" db="EMBL/GenBank/DDBJ databases">
        <title>Rhizophora mucronata_Transcriptome.</title>
        <authorList>
            <person name="Meera S.P."/>
            <person name="Sreeshan A."/>
            <person name="Augustine A."/>
        </authorList>
    </citation>
    <scope>NUCLEOTIDE SEQUENCE</scope>
    <source>
        <tissue evidence="2">Leaf</tissue>
    </source>
</reference>
<dbReference type="AlphaFoldDB" id="A0A2P2LB90"/>
<keyword evidence="1" id="KW-1133">Transmembrane helix</keyword>
<feature type="transmembrane region" description="Helical" evidence="1">
    <location>
        <begin position="20"/>
        <end position="40"/>
    </location>
</feature>
<dbReference type="EMBL" id="GGEC01034745">
    <property type="protein sequence ID" value="MBX15229.1"/>
    <property type="molecule type" value="Transcribed_RNA"/>
</dbReference>
<organism evidence="2">
    <name type="scientific">Rhizophora mucronata</name>
    <name type="common">Asiatic mangrove</name>
    <dbReference type="NCBI Taxonomy" id="61149"/>
    <lineage>
        <taxon>Eukaryota</taxon>
        <taxon>Viridiplantae</taxon>
        <taxon>Streptophyta</taxon>
        <taxon>Embryophyta</taxon>
        <taxon>Tracheophyta</taxon>
        <taxon>Spermatophyta</taxon>
        <taxon>Magnoliopsida</taxon>
        <taxon>eudicotyledons</taxon>
        <taxon>Gunneridae</taxon>
        <taxon>Pentapetalae</taxon>
        <taxon>rosids</taxon>
        <taxon>fabids</taxon>
        <taxon>Malpighiales</taxon>
        <taxon>Rhizophoraceae</taxon>
        <taxon>Rhizophora</taxon>
    </lineage>
</organism>